<name>F2J3K5_POLGS</name>
<proteinExistence type="predicted"/>
<dbReference type="AlphaFoldDB" id="F2J3K5"/>
<sequence>MQLLDVVPMPLRVWLTLWDLQDQQQISIELAEARDDLEPGMLFRFDQDAAPHQPMLVQIDAGQLPAGVVPALGVAEDGAPSGKSGHHEAGITISASMYA</sequence>
<accession>F2J3K5</accession>
<dbReference type="STRING" id="991905.SL003B_2606"/>
<evidence type="ECO:0000313" key="1">
    <source>
        <dbReference type="EMBL" id="ADZ71029.1"/>
    </source>
</evidence>
<organism evidence="1 2">
    <name type="scientific">Polymorphum gilvum (strain LMG 25793 / CGMCC 1.9160 / SL003B-26A1)</name>
    <dbReference type="NCBI Taxonomy" id="991905"/>
    <lineage>
        <taxon>Bacteria</taxon>
        <taxon>Pseudomonadati</taxon>
        <taxon>Pseudomonadota</taxon>
        <taxon>Alphaproteobacteria</taxon>
        <taxon>Rhodobacterales</taxon>
        <taxon>Paracoccaceae</taxon>
        <taxon>Polymorphum</taxon>
    </lineage>
</organism>
<reference evidence="1 2" key="1">
    <citation type="journal article" date="2011" name="J. Bacteriol.">
        <title>Complete genome sequence of Polymorphum gilvum SL003B-26A1T, a crude oil-degrading bacterium from oil-polluted saline soil.</title>
        <authorList>
            <person name="Li S.G."/>
            <person name="Tang Y.Q."/>
            <person name="Nie Y."/>
            <person name="Cai M."/>
            <person name="Wu X.L."/>
        </authorList>
    </citation>
    <scope>NUCLEOTIDE SEQUENCE [LARGE SCALE GENOMIC DNA]</scope>
    <source>
        <strain evidence="2">LMG 25793 / CGMCC 1.9160 / SL003B-26A1</strain>
    </source>
</reference>
<keyword evidence="2" id="KW-1185">Reference proteome</keyword>
<protein>
    <submittedName>
        <fullName evidence="1">Uncharacterized protein</fullName>
    </submittedName>
</protein>
<gene>
    <name evidence="1" type="ordered locus">SL003B_2606</name>
</gene>
<dbReference type="EMBL" id="CP002568">
    <property type="protein sequence ID" value="ADZ71029.1"/>
    <property type="molecule type" value="Genomic_DNA"/>
</dbReference>
<dbReference type="KEGG" id="pgv:SL003B_2606"/>
<dbReference type="HOGENOM" id="CLU_2317786_0_0_5"/>
<dbReference type="Proteomes" id="UP000008130">
    <property type="component" value="Chromosome"/>
</dbReference>
<evidence type="ECO:0000313" key="2">
    <source>
        <dbReference type="Proteomes" id="UP000008130"/>
    </source>
</evidence>